<proteinExistence type="predicted"/>
<sequence length="342" mass="39175">MKIEAIEFIRTQMKFLEEKEFNLIVDTDTHISDLNKVSESMKLKMTSSVNYFQGKPISAENLLEELEISKVDMALTWQNPSCIDYVEDQDKNFEMLMSANEYIYCSSRRYPQKFIPAGWVDPKALGVKNCLKALDILILEYGFPIVKMNPAQNQFYLDSPEVFEIVEKIVALKAVPAFHIGSDTPYTPISALEKLAEKFLDSPILAVHMGGGGAGYNEAEINYHSIRQLGLVYSNLKFPLSAKRDTHIESDIISFERKGYPFNQNLYFASDAPYGKISWNVWGFKGLLKEMRSLSNSGNSFPENKVKIDEDVQKRILGGNFCRFIYGRYQTMFEKYAEEILK</sequence>
<dbReference type="InterPro" id="IPR032465">
    <property type="entry name" value="ACMSD"/>
</dbReference>
<dbReference type="RefSeq" id="WP_106131914.1">
    <property type="nucleotide sequence ID" value="NZ_PVTR01000001.1"/>
</dbReference>
<dbReference type="PANTHER" id="PTHR21240">
    <property type="entry name" value="2-AMINO-3-CARBOXYLMUCONATE-6-SEMIALDEHYDE DECARBOXYLASE"/>
    <property type="match status" value="1"/>
</dbReference>
<dbReference type="InterPro" id="IPR032466">
    <property type="entry name" value="Metal_Hydrolase"/>
</dbReference>
<keyword evidence="4" id="KW-1185">Reference proteome</keyword>
<evidence type="ECO:0000256" key="1">
    <source>
        <dbReference type="ARBA" id="ARBA00023239"/>
    </source>
</evidence>
<reference evidence="3 4" key="1">
    <citation type="submission" date="2018-03" db="EMBL/GenBank/DDBJ databases">
        <title>Genomic Encyclopedia of Archaeal and Bacterial Type Strains, Phase II (KMG-II): from individual species to whole genera.</title>
        <authorList>
            <person name="Goeker M."/>
        </authorList>
    </citation>
    <scope>NUCLEOTIDE SEQUENCE [LARGE SCALE GENOMIC DNA]</scope>
    <source>
        <strain evidence="3 4">DSM 27929</strain>
    </source>
</reference>
<evidence type="ECO:0000259" key="2">
    <source>
        <dbReference type="Pfam" id="PF04909"/>
    </source>
</evidence>
<evidence type="ECO:0000313" key="3">
    <source>
        <dbReference type="EMBL" id="PRY90689.1"/>
    </source>
</evidence>
<protein>
    <submittedName>
        <fullName evidence="3">Amidohydrolase family protein</fullName>
    </submittedName>
</protein>
<organism evidence="3 4">
    <name type="scientific">Mongoliibacter ruber</name>
    <dbReference type="NCBI Taxonomy" id="1750599"/>
    <lineage>
        <taxon>Bacteria</taxon>
        <taxon>Pseudomonadati</taxon>
        <taxon>Bacteroidota</taxon>
        <taxon>Cytophagia</taxon>
        <taxon>Cytophagales</taxon>
        <taxon>Cyclobacteriaceae</taxon>
        <taxon>Mongoliibacter</taxon>
    </lineage>
</organism>
<dbReference type="Pfam" id="PF04909">
    <property type="entry name" value="Amidohydro_2"/>
    <property type="match status" value="1"/>
</dbReference>
<evidence type="ECO:0000313" key="4">
    <source>
        <dbReference type="Proteomes" id="UP000238157"/>
    </source>
</evidence>
<comment type="caution">
    <text evidence="3">The sequence shown here is derived from an EMBL/GenBank/DDBJ whole genome shotgun (WGS) entry which is preliminary data.</text>
</comment>
<dbReference type="Proteomes" id="UP000238157">
    <property type="component" value="Unassembled WGS sequence"/>
</dbReference>
<dbReference type="GO" id="GO:0016831">
    <property type="term" value="F:carboxy-lyase activity"/>
    <property type="evidence" value="ECO:0007669"/>
    <property type="project" value="InterPro"/>
</dbReference>
<keyword evidence="3" id="KW-0378">Hydrolase</keyword>
<gene>
    <name evidence="3" type="ORF">CLW00_101354</name>
</gene>
<name>A0A2T0WVJ0_9BACT</name>
<dbReference type="EMBL" id="PVTR01000001">
    <property type="protein sequence ID" value="PRY90689.1"/>
    <property type="molecule type" value="Genomic_DNA"/>
</dbReference>
<dbReference type="Gene3D" id="3.20.20.140">
    <property type="entry name" value="Metal-dependent hydrolases"/>
    <property type="match status" value="1"/>
</dbReference>
<dbReference type="GO" id="GO:0016787">
    <property type="term" value="F:hydrolase activity"/>
    <property type="evidence" value="ECO:0007669"/>
    <property type="project" value="UniProtKB-KW"/>
</dbReference>
<keyword evidence="1" id="KW-0456">Lyase</keyword>
<dbReference type="SUPFAM" id="SSF51556">
    <property type="entry name" value="Metallo-dependent hydrolases"/>
    <property type="match status" value="1"/>
</dbReference>
<dbReference type="AlphaFoldDB" id="A0A2T0WVJ0"/>
<dbReference type="InterPro" id="IPR006680">
    <property type="entry name" value="Amidohydro-rel"/>
</dbReference>
<accession>A0A2T0WVJ0</accession>
<feature type="domain" description="Amidohydrolase-related" evidence="2">
    <location>
        <begin position="109"/>
        <end position="320"/>
    </location>
</feature>
<dbReference type="OrthoDB" id="9777673at2"/>